<evidence type="ECO:0000313" key="2">
    <source>
        <dbReference type="Proteomes" id="UP000218979"/>
    </source>
</evidence>
<accession>A0ABX4I8J8</accession>
<comment type="caution">
    <text evidence="1">The sequence shown here is derived from an EMBL/GenBank/DDBJ whole genome shotgun (WGS) entry which is preliminary data.</text>
</comment>
<proteinExistence type="predicted"/>
<sequence>MKMGEVKLIETDGTVELWHFDTDAELGQLVFKESRTE</sequence>
<dbReference type="Proteomes" id="UP000218979">
    <property type="component" value="Unassembled WGS sequence"/>
</dbReference>
<evidence type="ECO:0000313" key="1">
    <source>
        <dbReference type="EMBL" id="PCS04083.1"/>
    </source>
</evidence>
<reference evidence="1 2" key="1">
    <citation type="submission" date="2014-12" db="EMBL/GenBank/DDBJ databases">
        <title>Draft genome sequences of 10 type strains of Lactococcus.</title>
        <authorList>
            <person name="Sun Z."/>
            <person name="Zhong Z."/>
            <person name="Liu W."/>
            <person name="Zhang W."/>
            <person name="Zhang H."/>
        </authorList>
    </citation>
    <scope>NUCLEOTIDE SEQUENCE [LARGE SCALE GENOMIC DNA]</scope>
    <source>
        <strain evidence="1 2">DSM 22330</strain>
    </source>
</reference>
<name>A0ABX4I8J8_9LACT</name>
<protein>
    <submittedName>
        <fullName evidence="1">Uncharacterized protein</fullName>
    </submittedName>
</protein>
<keyword evidence="2" id="KW-1185">Reference proteome</keyword>
<dbReference type="EMBL" id="JXJT01000005">
    <property type="protein sequence ID" value="PCS04083.1"/>
    <property type="molecule type" value="Genomic_DNA"/>
</dbReference>
<gene>
    <name evidence="1" type="ORF">RR45_GL001674</name>
</gene>
<organism evidence="1 2">
    <name type="scientific">Pseudolactococcus chungangensis CAU 28 = DSM 22330</name>
    <dbReference type="NCBI Taxonomy" id="1122154"/>
    <lineage>
        <taxon>Bacteria</taxon>
        <taxon>Bacillati</taxon>
        <taxon>Bacillota</taxon>
        <taxon>Bacilli</taxon>
        <taxon>Lactobacillales</taxon>
        <taxon>Streptococcaceae</taxon>
        <taxon>Pseudolactococcus</taxon>
    </lineage>
</organism>